<dbReference type="AlphaFoldDB" id="A0A023B6G2"/>
<feature type="compositionally biased region" description="Basic and acidic residues" evidence="1">
    <location>
        <begin position="136"/>
        <end position="146"/>
    </location>
</feature>
<evidence type="ECO:0000313" key="2">
    <source>
        <dbReference type="EMBL" id="EZG66518.1"/>
    </source>
</evidence>
<name>A0A023B6G2_GRENI</name>
<feature type="compositionally biased region" description="Basic and acidic residues" evidence="1">
    <location>
        <begin position="233"/>
        <end position="245"/>
    </location>
</feature>
<feature type="compositionally biased region" description="Polar residues" evidence="1">
    <location>
        <begin position="117"/>
        <end position="135"/>
    </location>
</feature>
<protein>
    <submittedName>
        <fullName evidence="2">Uncharacterized protein</fullName>
    </submittedName>
</protein>
<feature type="compositionally biased region" description="Low complexity" evidence="1">
    <location>
        <begin position="21"/>
        <end position="32"/>
    </location>
</feature>
<gene>
    <name evidence="2" type="ORF">GNI_080390</name>
</gene>
<organism evidence="2 3">
    <name type="scientific">Gregarina niphandrodes</name>
    <name type="common">Septate eugregarine</name>
    <dbReference type="NCBI Taxonomy" id="110365"/>
    <lineage>
        <taxon>Eukaryota</taxon>
        <taxon>Sar</taxon>
        <taxon>Alveolata</taxon>
        <taxon>Apicomplexa</taxon>
        <taxon>Conoidasida</taxon>
        <taxon>Gregarinasina</taxon>
        <taxon>Eugregarinorida</taxon>
        <taxon>Gregarinidae</taxon>
        <taxon>Gregarina</taxon>
    </lineage>
</organism>
<dbReference type="EMBL" id="AFNH02000602">
    <property type="protein sequence ID" value="EZG66518.1"/>
    <property type="molecule type" value="Genomic_DNA"/>
</dbReference>
<dbReference type="VEuPathDB" id="CryptoDB:GNI_080390"/>
<feature type="compositionally biased region" description="Basic and acidic residues" evidence="1">
    <location>
        <begin position="93"/>
        <end position="105"/>
    </location>
</feature>
<feature type="compositionally biased region" description="Low complexity" evidence="1">
    <location>
        <begin position="311"/>
        <end position="322"/>
    </location>
</feature>
<dbReference type="GeneID" id="22912917"/>
<evidence type="ECO:0000256" key="1">
    <source>
        <dbReference type="SAM" id="MobiDB-lite"/>
    </source>
</evidence>
<feature type="region of interest" description="Disordered" evidence="1">
    <location>
        <begin position="1"/>
        <end position="390"/>
    </location>
</feature>
<reference evidence="2" key="1">
    <citation type="submission" date="2013-12" db="EMBL/GenBank/DDBJ databases">
        <authorList>
            <person name="Omoto C.K."/>
            <person name="Sibley D."/>
            <person name="Venepally P."/>
            <person name="Hadjithomas M."/>
            <person name="Karamycheva S."/>
            <person name="Brunk B."/>
            <person name="Roos D."/>
            <person name="Caler E."/>
            <person name="Lorenzi H."/>
        </authorList>
    </citation>
    <scope>NUCLEOTIDE SEQUENCE</scope>
</reference>
<sequence>MEHEPVGGLAAAAGLSERDTSTTSVHPATTTTREPAEEGSLHGDAVEKPTVDGKDAVCNVPSGLIDLPTTEADQDAYPPTRDPAVHASSVGAPDRDGESERKPVEDSIPPTDLSLPVEQNTSTKDEVPTTSTTQEAAREGSLRDETVEGPTADGAPLVSYPMQPFDGEGSLNEETADRPAADDAPLVSYPVQPFDGEGSLNEQTADRPTTDGAPLASSPVQSFDDEGSSNEEGADRPDVPNRVEEPNVPIHGDAGMPPTESFQTTDISDAEGLTEVPQRPDVGKCADDDEVEHEPVGGLAAGAGLSERDTSTTSAHPATTATQEPAEEGSLQGDAVEELTADDEDAVCNVPRGLIDLPTTKADQDAYPPARDPAVHASTARAPDGDGEAG</sequence>
<comment type="caution">
    <text evidence="2">The sequence shown here is derived from an EMBL/GenBank/DDBJ whole genome shotgun (WGS) entry which is preliminary data.</text>
</comment>
<dbReference type="RefSeq" id="XP_011133995.1">
    <property type="nucleotide sequence ID" value="XM_011135693.1"/>
</dbReference>
<feature type="non-terminal residue" evidence="2">
    <location>
        <position position="390"/>
    </location>
</feature>
<accession>A0A023B6G2</accession>
<proteinExistence type="predicted"/>
<evidence type="ECO:0000313" key="3">
    <source>
        <dbReference type="Proteomes" id="UP000019763"/>
    </source>
</evidence>
<feature type="compositionally biased region" description="Basic and acidic residues" evidence="1">
    <location>
        <begin position="34"/>
        <end position="55"/>
    </location>
</feature>
<dbReference type="Proteomes" id="UP000019763">
    <property type="component" value="Unassembled WGS sequence"/>
</dbReference>
<keyword evidence="3" id="KW-1185">Reference proteome</keyword>
<feature type="compositionally biased region" description="Acidic residues" evidence="1">
    <location>
        <begin position="335"/>
        <end position="346"/>
    </location>
</feature>